<feature type="compositionally biased region" description="Polar residues" evidence="1">
    <location>
        <begin position="1"/>
        <end position="12"/>
    </location>
</feature>
<feature type="compositionally biased region" description="Low complexity" evidence="1">
    <location>
        <begin position="13"/>
        <end position="47"/>
    </location>
</feature>
<feature type="transmembrane region" description="Helical" evidence="2">
    <location>
        <begin position="236"/>
        <end position="266"/>
    </location>
</feature>
<dbReference type="RefSeq" id="WP_230068382.1">
    <property type="nucleotide sequence ID" value="NZ_BAABLL010000002.1"/>
</dbReference>
<evidence type="ECO:0000313" key="3">
    <source>
        <dbReference type="EMBL" id="MFC4264156.1"/>
    </source>
</evidence>
<keyword evidence="2" id="KW-0812">Transmembrane</keyword>
<evidence type="ECO:0000256" key="2">
    <source>
        <dbReference type="SAM" id="Phobius"/>
    </source>
</evidence>
<sequence>MTDPSGWQNKHWQQPSQPHATQAPQATQPWQQQGQPQTTQPWQQPSPDYWTSNAKAPRNRSSKGTGLRVTNVILLCLIALLTFGILAFFAVAIGINVFLICGALALIPLAICVLTLIWVDRWEPEPKSALFFGFCWGAGMAVVTTLVVGSWVQPVLMASNSSADPDMVGAVLQAPLVEEFCKGAGVLVLFFLRRRTFDGPIDGVVYAGIIAAGFAFTENILYFGQALTESDGNAGGLVGIFILRGLMSPFAHVMFTGALGACVGYAARHGGTIMVLCAWVLGLVPAMLLHGLWNSLTFIGGNFLLLYLVLQVPLFAGFILSIIFLRRSEAKLTRSRLSDYVPSGWFSSQEVPMLASGAGRRRALAWSKSFGAAATMKEFIRLATRLAFTRQRLLVDANGLPGTSRAKRFAAEQSLELSLLRKSEATRSELLGKHQSALWQAQQFHP</sequence>
<feature type="transmembrane region" description="Helical" evidence="2">
    <location>
        <begin position="204"/>
        <end position="224"/>
    </location>
</feature>
<keyword evidence="2" id="KW-1133">Transmembrane helix</keyword>
<keyword evidence="4" id="KW-1185">Reference proteome</keyword>
<keyword evidence="3" id="KW-0378">Hydrolase</keyword>
<dbReference type="EMBL" id="JBHSCQ010000003">
    <property type="protein sequence ID" value="MFC4264156.1"/>
    <property type="molecule type" value="Genomic_DNA"/>
</dbReference>
<dbReference type="GO" id="GO:0008237">
    <property type="term" value="F:metallopeptidase activity"/>
    <property type="evidence" value="ECO:0007669"/>
    <property type="project" value="UniProtKB-KW"/>
</dbReference>
<feature type="transmembrane region" description="Helical" evidence="2">
    <location>
        <begin position="131"/>
        <end position="152"/>
    </location>
</feature>
<keyword evidence="2" id="KW-0472">Membrane</keyword>
<feature type="transmembrane region" description="Helical" evidence="2">
    <location>
        <begin position="273"/>
        <end position="293"/>
    </location>
</feature>
<dbReference type="Pfam" id="PF13367">
    <property type="entry name" value="PrsW-protease"/>
    <property type="match status" value="1"/>
</dbReference>
<feature type="transmembrane region" description="Helical" evidence="2">
    <location>
        <begin position="97"/>
        <end position="119"/>
    </location>
</feature>
<name>A0ABV8QV64_9MICC</name>
<feature type="region of interest" description="Disordered" evidence="1">
    <location>
        <begin position="1"/>
        <end position="64"/>
    </location>
</feature>
<feature type="transmembrane region" description="Helical" evidence="2">
    <location>
        <begin position="69"/>
        <end position="91"/>
    </location>
</feature>
<feature type="transmembrane region" description="Helical" evidence="2">
    <location>
        <begin position="305"/>
        <end position="325"/>
    </location>
</feature>
<gene>
    <name evidence="3" type="ORF">ACFOW9_00895</name>
</gene>
<keyword evidence="3" id="KW-0645">Protease</keyword>
<protein>
    <submittedName>
        <fullName evidence="3">PrsW family intramembrane metalloprotease</fullName>
    </submittedName>
</protein>
<dbReference type="InterPro" id="IPR026898">
    <property type="entry name" value="PrsW"/>
</dbReference>
<dbReference type="Proteomes" id="UP001595773">
    <property type="component" value="Unassembled WGS sequence"/>
</dbReference>
<comment type="caution">
    <text evidence="3">The sequence shown here is derived from an EMBL/GenBank/DDBJ whole genome shotgun (WGS) entry which is preliminary data.</text>
</comment>
<reference evidence="4" key="1">
    <citation type="journal article" date="2019" name="Int. J. Syst. Evol. Microbiol.">
        <title>The Global Catalogue of Microorganisms (GCM) 10K type strain sequencing project: providing services to taxonomists for standard genome sequencing and annotation.</title>
        <authorList>
            <consortium name="The Broad Institute Genomics Platform"/>
            <consortium name="The Broad Institute Genome Sequencing Center for Infectious Disease"/>
            <person name="Wu L."/>
            <person name="Ma J."/>
        </authorList>
    </citation>
    <scope>NUCLEOTIDE SEQUENCE [LARGE SCALE GENOMIC DNA]</scope>
    <source>
        <strain evidence="4">CGMCC 1.10698</strain>
    </source>
</reference>
<accession>A0ABV8QV64</accession>
<evidence type="ECO:0000256" key="1">
    <source>
        <dbReference type="SAM" id="MobiDB-lite"/>
    </source>
</evidence>
<evidence type="ECO:0000313" key="4">
    <source>
        <dbReference type="Proteomes" id="UP001595773"/>
    </source>
</evidence>
<keyword evidence="3" id="KW-0482">Metalloprotease</keyword>
<proteinExistence type="predicted"/>
<organism evidence="3 4">
    <name type="scientific">Arthrobacter cryoconiti</name>
    <dbReference type="NCBI Taxonomy" id="748907"/>
    <lineage>
        <taxon>Bacteria</taxon>
        <taxon>Bacillati</taxon>
        <taxon>Actinomycetota</taxon>
        <taxon>Actinomycetes</taxon>
        <taxon>Micrococcales</taxon>
        <taxon>Micrococcaceae</taxon>
        <taxon>Arthrobacter</taxon>
    </lineage>
</organism>
<dbReference type="PANTHER" id="PTHR36844">
    <property type="entry name" value="PROTEASE PRSW"/>
    <property type="match status" value="1"/>
</dbReference>
<dbReference type="PANTHER" id="PTHR36844:SF1">
    <property type="entry name" value="PROTEASE PRSW"/>
    <property type="match status" value="1"/>
</dbReference>
<feature type="transmembrane region" description="Helical" evidence="2">
    <location>
        <begin position="172"/>
        <end position="192"/>
    </location>
</feature>